<dbReference type="SUPFAM" id="SSF53756">
    <property type="entry name" value="UDP-Glycosyltransferase/glycogen phosphorylase"/>
    <property type="match status" value="1"/>
</dbReference>
<dbReference type="AlphaFoldDB" id="A0A6J7MU84"/>
<protein>
    <submittedName>
        <fullName evidence="3">Unannotated protein</fullName>
    </submittedName>
</protein>
<dbReference type="InterPro" id="IPR001296">
    <property type="entry name" value="Glyco_trans_1"/>
</dbReference>
<dbReference type="InterPro" id="IPR028098">
    <property type="entry name" value="Glyco_trans_4-like_N"/>
</dbReference>
<dbReference type="PANTHER" id="PTHR45947">
    <property type="entry name" value="SULFOQUINOVOSYL TRANSFERASE SQD2"/>
    <property type="match status" value="1"/>
</dbReference>
<sequence length="401" mass="43606">MPPHLPTIIAYAHPMRIGLLTKEWPPDVYGGAGVHVEQLAIELRRLTPVYVHCFGAPRADATAHAIPVELHGANSAIQTLGVDLEMVMATSDLDVLHSHTWYTNFAGHVGSLFHGVPHVITAHSLEPMRPWKEEQLGGGYRVSSWVERTAYNDASAVIAVSHGMRDDVLRAYPTVDPSRVHVVHNGIDTSIYRNDPDTTALIEHGVDPDRPYVLFVGRITRQKGLVHLLRAAQQFDNDLVLVMCASAADTPEIEVETAAAVRALRAARGDDSVVWIEQQVPRPALIQLFSHAIAFVCPSVYEPLGIVNLEAMACETAVVASDVGGIPEVVADGVTGVLVHYDGGDPARFESDFAAAVNAMSSDPDRPREMGRIGRERAVAHFGWDAIAEQTIDVYRAALDQ</sequence>
<dbReference type="PANTHER" id="PTHR45947:SF3">
    <property type="entry name" value="SULFOQUINOVOSYL TRANSFERASE SQD2"/>
    <property type="match status" value="1"/>
</dbReference>
<dbReference type="Gene3D" id="3.40.50.2000">
    <property type="entry name" value="Glycogen Phosphorylase B"/>
    <property type="match status" value="2"/>
</dbReference>
<dbReference type="InterPro" id="IPR011875">
    <property type="entry name" value="M1P_synthase"/>
</dbReference>
<accession>A0A6J7MU84</accession>
<feature type="domain" description="Glycosyl transferase family 1" evidence="1">
    <location>
        <begin position="204"/>
        <end position="377"/>
    </location>
</feature>
<gene>
    <name evidence="3" type="ORF">UFOPK3957_00650</name>
</gene>
<name>A0A6J7MU84_9ZZZZ</name>
<dbReference type="Pfam" id="PF00534">
    <property type="entry name" value="Glycos_transf_1"/>
    <property type="match status" value="1"/>
</dbReference>
<dbReference type="CDD" id="cd03801">
    <property type="entry name" value="GT4_PimA-like"/>
    <property type="match status" value="1"/>
</dbReference>
<proteinExistence type="predicted"/>
<evidence type="ECO:0000259" key="1">
    <source>
        <dbReference type="Pfam" id="PF00534"/>
    </source>
</evidence>
<evidence type="ECO:0000259" key="2">
    <source>
        <dbReference type="Pfam" id="PF13439"/>
    </source>
</evidence>
<reference evidence="3" key="1">
    <citation type="submission" date="2020-05" db="EMBL/GenBank/DDBJ databases">
        <authorList>
            <person name="Chiriac C."/>
            <person name="Salcher M."/>
            <person name="Ghai R."/>
            <person name="Kavagutti S V."/>
        </authorList>
    </citation>
    <scope>NUCLEOTIDE SEQUENCE</scope>
</reference>
<feature type="domain" description="Glycosyltransferase subfamily 4-like N-terminal" evidence="2">
    <location>
        <begin position="29"/>
        <end position="190"/>
    </location>
</feature>
<dbReference type="Pfam" id="PF13439">
    <property type="entry name" value="Glyco_transf_4"/>
    <property type="match status" value="1"/>
</dbReference>
<organism evidence="3">
    <name type="scientific">freshwater metagenome</name>
    <dbReference type="NCBI Taxonomy" id="449393"/>
    <lineage>
        <taxon>unclassified sequences</taxon>
        <taxon>metagenomes</taxon>
        <taxon>ecological metagenomes</taxon>
    </lineage>
</organism>
<dbReference type="NCBIfam" id="TIGR02149">
    <property type="entry name" value="glgA_Coryne"/>
    <property type="match status" value="1"/>
</dbReference>
<dbReference type="EMBL" id="CAFBOM010000088">
    <property type="protein sequence ID" value="CAB4984680.1"/>
    <property type="molecule type" value="Genomic_DNA"/>
</dbReference>
<dbReference type="GO" id="GO:0009250">
    <property type="term" value="P:glucan biosynthetic process"/>
    <property type="evidence" value="ECO:0007669"/>
    <property type="project" value="InterPro"/>
</dbReference>
<evidence type="ECO:0000313" key="3">
    <source>
        <dbReference type="EMBL" id="CAB4984680.1"/>
    </source>
</evidence>
<dbReference type="InterPro" id="IPR050194">
    <property type="entry name" value="Glycosyltransferase_grp1"/>
</dbReference>
<dbReference type="GO" id="GO:0016757">
    <property type="term" value="F:glycosyltransferase activity"/>
    <property type="evidence" value="ECO:0007669"/>
    <property type="project" value="InterPro"/>
</dbReference>